<keyword evidence="3" id="KW-1185">Reference proteome</keyword>
<name>A0ABD3UFL5_SINWO</name>
<feature type="transmembrane region" description="Helical" evidence="1">
    <location>
        <begin position="42"/>
        <end position="66"/>
    </location>
</feature>
<evidence type="ECO:0000256" key="1">
    <source>
        <dbReference type="SAM" id="Phobius"/>
    </source>
</evidence>
<reference evidence="2 3" key="1">
    <citation type="submission" date="2024-11" db="EMBL/GenBank/DDBJ databases">
        <title>Chromosome-level genome assembly of the freshwater bivalve Anodonta woodiana.</title>
        <authorList>
            <person name="Chen X."/>
        </authorList>
    </citation>
    <scope>NUCLEOTIDE SEQUENCE [LARGE SCALE GENOMIC DNA]</scope>
    <source>
        <strain evidence="2">MN2024</strain>
        <tissue evidence="2">Gills</tissue>
    </source>
</reference>
<dbReference type="AlphaFoldDB" id="A0ABD3UFL5"/>
<dbReference type="EMBL" id="JBJQND010000016">
    <property type="protein sequence ID" value="KAL3847358.1"/>
    <property type="molecule type" value="Genomic_DNA"/>
</dbReference>
<sequence length="72" mass="7971">NHGSEAYFQAPDSNIYYRTTGIARTKEAETSEQEGKKCRLSLLQFAFVTFVILGAIVGIIILVTLLRDPTPP</sequence>
<protein>
    <submittedName>
        <fullName evidence="2">Uncharacterized protein</fullName>
    </submittedName>
</protein>
<accession>A0ABD3UFL5</accession>
<evidence type="ECO:0000313" key="3">
    <source>
        <dbReference type="Proteomes" id="UP001634394"/>
    </source>
</evidence>
<evidence type="ECO:0000313" key="2">
    <source>
        <dbReference type="EMBL" id="KAL3847358.1"/>
    </source>
</evidence>
<keyword evidence="1" id="KW-0812">Transmembrane</keyword>
<dbReference type="Proteomes" id="UP001634394">
    <property type="component" value="Unassembled WGS sequence"/>
</dbReference>
<gene>
    <name evidence="2" type="ORF">ACJMK2_018273</name>
</gene>
<comment type="caution">
    <text evidence="2">The sequence shown here is derived from an EMBL/GenBank/DDBJ whole genome shotgun (WGS) entry which is preliminary data.</text>
</comment>
<organism evidence="2 3">
    <name type="scientific">Sinanodonta woodiana</name>
    <name type="common">Chinese pond mussel</name>
    <name type="synonym">Anodonta woodiana</name>
    <dbReference type="NCBI Taxonomy" id="1069815"/>
    <lineage>
        <taxon>Eukaryota</taxon>
        <taxon>Metazoa</taxon>
        <taxon>Spiralia</taxon>
        <taxon>Lophotrochozoa</taxon>
        <taxon>Mollusca</taxon>
        <taxon>Bivalvia</taxon>
        <taxon>Autobranchia</taxon>
        <taxon>Heteroconchia</taxon>
        <taxon>Palaeoheterodonta</taxon>
        <taxon>Unionida</taxon>
        <taxon>Unionoidea</taxon>
        <taxon>Unionidae</taxon>
        <taxon>Unioninae</taxon>
        <taxon>Sinanodonta</taxon>
    </lineage>
</organism>
<proteinExistence type="predicted"/>
<feature type="non-terminal residue" evidence="2">
    <location>
        <position position="72"/>
    </location>
</feature>
<feature type="non-terminal residue" evidence="2">
    <location>
        <position position="1"/>
    </location>
</feature>
<keyword evidence="1" id="KW-1133">Transmembrane helix</keyword>
<keyword evidence="1" id="KW-0472">Membrane</keyword>